<gene>
    <name evidence="2" type="ORF">GUITHDRAFT_165219</name>
</gene>
<evidence type="ECO:0000313" key="4">
    <source>
        <dbReference type="Proteomes" id="UP000011087"/>
    </source>
</evidence>
<evidence type="ECO:0000313" key="2">
    <source>
        <dbReference type="EMBL" id="EKX38486.1"/>
    </source>
</evidence>
<accession>L1IQB9</accession>
<dbReference type="EnsemblProtists" id="EKX38486">
    <property type="protein sequence ID" value="EKX38486"/>
    <property type="gene ID" value="GUITHDRAFT_165219"/>
</dbReference>
<reference evidence="2 4" key="1">
    <citation type="journal article" date="2012" name="Nature">
        <title>Algal genomes reveal evolutionary mosaicism and the fate of nucleomorphs.</title>
        <authorList>
            <consortium name="DOE Joint Genome Institute"/>
            <person name="Curtis B.A."/>
            <person name="Tanifuji G."/>
            <person name="Burki F."/>
            <person name="Gruber A."/>
            <person name="Irimia M."/>
            <person name="Maruyama S."/>
            <person name="Arias M.C."/>
            <person name="Ball S.G."/>
            <person name="Gile G.H."/>
            <person name="Hirakawa Y."/>
            <person name="Hopkins J.F."/>
            <person name="Kuo A."/>
            <person name="Rensing S.A."/>
            <person name="Schmutz J."/>
            <person name="Symeonidi A."/>
            <person name="Elias M."/>
            <person name="Eveleigh R.J."/>
            <person name="Herman E.K."/>
            <person name="Klute M.J."/>
            <person name="Nakayama T."/>
            <person name="Obornik M."/>
            <person name="Reyes-Prieto A."/>
            <person name="Armbrust E.V."/>
            <person name="Aves S.J."/>
            <person name="Beiko R.G."/>
            <person name="Coutinho P."/>
            <person name="Dacks J.B."/>
            <person name="Durnford D.G."/>
            <person name="Fast N.M."/>
            <person name="Green B.R."/>
            <person name="Grisdale C.J."/>
            <person name="Hempel F."/>
            <person name="Henrissat B."/>
            <person name="Hoppner M.P."/>
            <person name="Ishida K."/>
            <person name="Kim E."/>
            <person name="Koreny L."/>
            <person name="Kroth P.G."/>
            <person name="Liu Y."/>
            <person name="Malik S.B."/>
            <person name="Maier U.G."/>
            <person name="McRose D."/>
            <person name="Mock T."/>
            <person name="Neilson J.A."/>
            <person name="Onodera N.T."/>
            <person name="Poole A.M."/>
            <person name="Pritham E.J."/>
            <person name="Richards T.A."/>
            <person name="Rocap G."/>
            <person name="Roy S.W."/>
            <person name="Sarai C."/>
            <person name="Schaack S."/>
            <person name="Shirato S."/>
            <person name="Slamovits C.H."/>
            <person name="Spencer D.F."/>
            <person name="Suzuki S."/>
            <person name="Worden A.Z."/>
            <person name="Zauner S."/>
            <person name="Barry K."/>
            <person name="Bell C."/>
            <person name="Bharti A.K."/>
            <person name="Crow J.A."/>
            <person name="Grimwood J."/>
            <person name="Kramer R."/>
            <person name="Lindquist E."/>
            <person name="Lucas S."/>
            <person name="Salamov A."/>
            <person name="McFadden G.I."/>
            <person name="Lane C.E."/>
            <person name="Keeling P.J."/>
            <person name="Gray M.W."/>
            <person name="Grigoriev I.V."/>
            <person name="Archibald J.M."/>
        </authorList>
    </citation>
    <scope>NUCLEOTIDE SEQUENCE</scope>
    <source>
        <strain evidence="2 4">CCMP2712</strain>
    </source>
</reference>
<dbReference type="GeneID" id="17295173"/>
<proteinExistence type="predicted"/>
<protein>
    <submittedName>
        <fullName evidence="2 3">Uncharacterized protein</fullName>
    </submittedName>
</protein>
<feature type="compositionally biased region" description="Low complexity" evidence="1">
    <location>
        <begin position="175"/>
        <end position="186"/>
    </location>
</feature>
<organism evidence="2">
    <name type="scientific">Guillardia theta (strain CCMP2712)</name>
    <name type="common">Cryptophyte</name>
    <dbReference type="NCBI Taxonomy" id="905079"/>
    <lineage>
        <taxon>Eukaryota</taxon>
        <taxon>Cryptophyceae</taxon>
        <taxon>Pyrenomonadales</taxon>
        <taxon>Geminigeraceae</taxon>
        <taxon>Guillardia</taxon>
    </lineage>
</organism>
<dbReference type="KEGG" id="gtt:GUITHDRAFT_165219"/>
<dbReference type="EMBL" id="JH993048">
    <property type="protein sequence ID" value="EKX38486.1"/>
    <property type="molecule type" value="Genomic_DNA"/>
</dbReference>
<feature type="region of interest" description="Disordered" evidence="1">
    <location>
        <begin position="156"/>
        <end position="191"/>
    </location>
</feature>
<evidence type="ECO:0000256" key="1">
    <source>
        <dbReference type="SAM" id="MobiDB-lite"/>
    </source>
</evidence>
<dbReference type="RefSeq" id="XP_005825466.1">
    <property type="nucleotide sequence ID" value="XM_005825409.1"/>
</dbReference>
<dbReference type="AlphaFoldDB" id="L1IQB9"/>
<reference evidence="4" key="2">
    <citation type="submission" date="2012-11" db="EMBL/GenBank/DDBJ databases">
        <authorList>
            <person name="Kuo A."/>
            <person name="Curtis B.A."/>
            <person name="Tanifuji G."/>
            <person name="Burki F."/>
            <person name="Gruber A."/>
            <person name="Irimia M."/>
            <person name="Maruyama S."/>
            <person name="Arias M.C."/>
            <person name="Ball S.G."/>
            <person name="Gile G.H."/>
            <person name="Hirakawa Y."/>
            <person name="Hopkins J.F."/>
            <person name="Rensing S.A."/>
            <person name="Schmutz J."/>
            <person name="Symeonidi A."/>
            <person name="Elias M."/>
            <person name="Eveleigh R.J."/>
            <person name="Herman E.K."/>
            <person name="Klute M.J."/>
            <person name="Nakayama T."/>
            <person name="Obornik M."/>
            <person name="Reyes-Prieto A."/>
            <person name="Armbrust E.V."/>
            <person name="Aves S.J."/>
            <person name="Beiko R.G."/>
            <person name="Coutinho P."/>
            <person name="Dacks J.B."/>
            <person name="Durnford D.G."/>
            <person name="Fast N.M."/>
            <person name="Green B.R."/>
            <person name="Grisdale C."/>
            <person name="Hempe F."/>
            <person name="Henrissat B."/>
            <person name="Hoppner M.P."/>
            <person name="Ishida K.-I."/>
            <person name="Kim E."/>
            <person name="Koreny L."/>
            <person name="Kroth P.G."/>
            <person name="Liu Y."/>
            <person name="Malik S.-B."/>
            <person name="Maier U.G."/>
            <person name="McRose D."/>
            <person name="Mock T."/>
            <person name="Neilson J.A."/>
            <person name="Onodera N.T."/>
            <person name="Poole A.M."/>
            <person name="Pritham E.J."/>
            <person name="Richards T.A."/>
            <person name="Rocap G."/>
            <person name="Roy S.W."/>
            <person name="Sarai C."/>
            <person name="Schaack S."/>
            <person name="Shirato S."/>
            <person name="Slamovits C.H."/>
            <person name="Spencer D.F."/>
            <person name="Suzuki S."/>
            <person name="Worden A.Z."/>
            <person name="Zauner S."/>
            <person name="Barry K."/>
            <person name="Bell C."/>
            <person name="Bharti A.K."/>
            <person name="Crow J.A."/>
            <person name="Grimwood J."/>
            <person name="Kramer R."/>
            <person name="Lindquist E."/>
            <person name="Lucas S."/>
            <person name="Salamov A."/>
            <person name="McFadden G.I."/>
            <person name="Lane C.E."/>
            <person name="Keeling P.J."/>
            <person name="Gray M.W."/>
            <person name="Grigoriev I.V."/>
            <person name="Archibald J.M."/>
        </authorList>
    </citation>
    <scope>NUCLEOTIDE SEQUENCE</scope>
    <source>
        <strain evidence="4">CCMP2712</strain>
    </source>
</reference>
<evidence type="ECO:0000313" key="3">
    <source>
        <dbReference type="EnsemblProtists" id="EKX38486"/>
    </source>
</evidence>
<keyword evidence="4" id="KW-1185">Reference proteome</keyword>
<dbReference type="HOGENOM" id="CLU_610389_0_0_1"/>
<reference evidence="3" key="3">
    <citation type="submission" date="2016-03" db="UniProtKB">
        <authorList>
            <consortium name="EnsemblProtists"/>
        </authorList>
    </citation>
    <scope>IDENTIFICATION</scope>
</reference>
<sequence>MGRTSASAENKELARQFAHTVCSPTDNINDMVARSGPFSLYAALSECFPSCVKTDGGTSRYGLQEAEFNKAVQAGGFRRERDRRVNALTKRVDPLGAGMYLFSMRVWKDPSNPRDREELMQGWRHLVERFPQVAKVCSVDRFLEVVSKFHDAWQPNAGRARKKQKMQANEMAEKPLSSSSLTSPTLGSMDASSRRMSDLERHPLVIATMVDASIVGGGKNMNEHAKANLFQSAAVSQFLPSKSQCMDDLNSSKQHMQPHFLGGLGGEAAIKQDPSRIFQQLNFNSLPMGRADIASSHSSCASLHGSLSWDANTTAPANPRDNFNVPLMGNNVNNLFDNLSLARNNMLQEQMRQNQLLQEHIRLLLNQQLRQAGTQQQQHVGQTGANSSPAFADLCISYNQYNNPKSSAPAMGMHQPQQGILSSSSSFDRSAGFISSVNNNPLVVQSQRF</sequence>
<dbReference type="PaxDb" id="55529-EKX38486"/>
<name>L1IQB9_GUITC</name>
<dbReference type="Proteomes" id="UP000011087">
    <property type="component" value="Unassembled WGS sequence"/>
</dbReference>